<protein>
    <submittedName>
        <fullName evidence="2">Uncharacterized protein</fullName>
    </submittedName>
</protein>
<dbReference type="EMBL" id="QXFY01001883">
    <property type="protein sequence ID" value="KAE9307421.1"/>
    <property type="molecule type" value="Genomic_DNA"/>
</dbReference>
<feature type="region of interest" description="Disordered" evidence="1">
    <location>
        <begin position="1"/>
        <end position="130"/>
    </location>
</feature>
<feature type="compositionally biased region" description="Basic and acidic residues" evidence="1">
    <location>
        <begin position="74"/>
        <end position="97"/>
    </location>
</feature>
<comment type="caution">
    <text evidence="2">The sequence shown here is derived from an EMBL/GenBank/DDBJ whole genome shotgun (WGS) entry which is preliminary data.</text>
</comment>
<evidence type="ECO:0000256" key="1">
    <source>
        <dbReference type="SAM" id="MobiDB-lite"/>
    </source>
</evidence>
<reference evidence="2 3" key="1">
    <citation type="submission" date="2018-09" db="EMBL/GenBank/DDBJ databases">
        <title>Genomic investigation of the strawberry pathogen Phytophthora fragariae indicates pathogenicity is determined by transcriptional variation in three key races.</title>
        <authorList>
            <person name="Adams T.M."/>
            <person name="Armitage A.D."/>
            <person name="Sobczyk M.K."/>
            <person name="Bates H.J."/>
            <person name="Dunwell J.M."/>
            <person name="Nellist C.F."/>
            <person name="Harrison R.J."/>
        </authorList>
    </citation>
    <scope>NUCLEOTIDE SEQUENCE [LARGE SCALE GENOMIC DNA]</scope>
    <source>
        <strain evidence="2 3">NOV-77</strain>
    </source>
</reference>
<organism evidence="2 3">
    <name type="scientific">Phytophthora fragariae</name>
    <dbReference type="NCBI Taxonomy" id="53985"/>
    <lineage>
        <taxon>Eukaryota</taxon>
        <taxon>Sar</taxon>
        <taxon>Stramenopiles</taxon>
        <taxon>Oomycota</taxon>
        <taxon>Peronosporomycetes</taxon>
        <taxon>Peronosporales</taxon>
        <taxon>Peronosporaceae</taxon>
        <taxon>Phytophthora</taxon>
    </lineage>
</organism>
<evidence type="ECO:0000313" key="2">
    <source>
        <dbReference type="EMBL" id="KAE9307421.1"/>
    </source>
</evidence>
<name>A0A6G0QX69_9STRA</name>
<sequence>MTPTEILNASDKRHAQQISEPGSRSDRHPGYRVEFSQPYHTQQQFGRHPFDGVAAGPEGHHNPNAQQSGRRRPDRAAGTEGRHLPEAHQEFDRRPLDDAAASPEGCYHPEAQQDFDRRPLDRTAAGPEGCYNPEAQQEFDQLPLDHIVADPEARLSSILVPLSTLSCVGRPSSSDSASVYIALV</sequence>
<evidence type="ECO:0000313" key="3">
    <source>
        <dbReference type="Proteomes" id="UP000486351"/>
    </source>
</evidence>
<dbReference type="AlphaFoldDB" id="A0A6G0QX69"/>
<accession>A0A6G0QX69</accession>
<dbReference type="Proteomes" id="UP000486351">
    <property type="component" value="Unassembled WGS sequence"/>
</dbReference>
<gene>
    <name evidence="2" type="ORF">PF008_g21235</name>
</gene>
<proteinExistence type="predicted"/>